<comment type="caution">
    <text evidence="5">The sequence shown here is derived from an EMBL/GenBank/DDBJ whole genome shotgun (WGS) entry which is preliminary data.</text>
</comment>
<sequence length="437" mass="44624">MVFERGCEEARVENAKVAATAPFAGFAAGVTGARAARFAGLRRRMLRVAGMLTAAGLLAGCMGSTMGTAPEGLQSLPATPSTPAVTGQTIGTGTVRIGLLLPLTAGGSATAIANTFRNSAELALKDFQGSDIQLLVKDTAGTAEGGRAAAQAAIAEGAELILGPVFAPAVAGAASVARTSGVPIVAFSTDTSVAGPGVYLLSFLPAGDVRRIVDFASKQNRKSFVALLPDDAYGSVAEAAFRQEVGRVGGRIVGVQRYKVSGSDTSDLAAKTQAIGTLLPQADTLFVPAASVAPFVMQTLITQGVNLGNVKVLGSGQWDAAQVTGNPVMAGAWFPGPERAGFDALAGRYQAAYGSAPPRNATLAYDGTILAAGLVRSAGPQRFSPQVLTNRDGFLGIDGVFRFLPNGENERGLAVYEITPTGPKVISPAPRDFRTPS</sequence>
<dbReference type="InterPro" id="IPR028082">
    <property type="entry name" value="Peripla_BP_I"/>
</dbReference>
<dbReference type="InterPro" id="IPR051010">
    <property type="entry name" value="BCAA_transport"/>
</dbReference>
<dbReference type="PANTHER" id="PTHR30483">
    <property type="entry name" value="LEUCINE-SPECIFIC-BINDING PROTEIN"/>
    <property type="match status" value="1"/>
</dbReference>
<dbReference type="EMBL" id="JAABLQ010000003">
    <property type="protein sequence ID" value="NBN80087.1"/>
    <property type="molecule type" value="Genomic_DNA"/>
</dbReference>
<keyword evidence="2" id="KW-0732">Signal</keyword>
<comment type="similarity">
    <text evidence="1">Belongs to the leucine-binding protein family.</text>
</comment>
<dbReference type="InterPro" id="IPR028081">
    <property type="entry name" value="Leu-bd"/>
</dbReference>
<organism evidence="5 6">
    <name type="scientific">Pannonibacter tanglangensis</name>
    <dbReference type="NCBI Taxonomy" id="2750084"/>
    <lineage>
        <taxon>Bacteria</taxon>
        <taxon>Pseudomonadati</taxon>
        <taxon>Pseudomonadota</taxon>
        <taxon>Alphaproteobacteria</taxon>
        <taxon>Hyphomicrobiales</taxon>
        <taxon>Stappiaceae</taxon>
        <taxon>Pannonibacter</taxon>
    </lineage>
</organism>
<gene>
    <name evidence="5" type="ORF">GWI72_17555</name>
</gene>
<dbReference type="GO" id="GO:0006865">
    <property type="term" value="P:amino acid transport"/>
    <property type="evidence" value="ECO:0007669"/>
    <property type="project" value="UniProtKB-KW"/>
</dbReference>
<evidence type="ECO:0000313" key="6">
    <source>
        <dbReference type="Proteomes" id="UP000586722"/>
    </source>
</evidence>
<keyword evidence="3" id="KW-0029">Amino-acid transport</keyword>
<dbReference type="CDD" id="cd06339">
    <property type="entry name" value="PBP1_YraM_LppC_lipoprotein-like"/>
    <property type="match status" value="1"/>
</dbReference>
<dbReference type="AlphaFoldDB" id="A0A7X5JA24"/>
<dbReference type="PANTHER" id="PTHR30483:SF6">
    <property type="entry name" value="PERIPLASMIC BINDING PROTEIN OF ABC TRANSPORTER FOR NATURAL AMINO ACIDS"/>
    <property type="match status" value="1"/>
</dbReference>
<feature type="domain" description="Leucine-binding protein" evidence="4">
    <location>
        <begin position="94"/>
        <end position="419"/>
    </location>
</feature>
<evidence type="ECO:0000259" key="4">
    <source>
        <dbReference type="Pfam" id="PF13458"/>
    </source>
</evidence>
<evidence type="ECO:0000313" key="5">
    <source>
        <dbReference type="EMBL" id="NBN80087.1"/>
    </source>
</evidence>
<evidence type="ECO:0000256" key="2">
    <source>
        <dbReference type="ARBA" id="ARBA00022729"/>
    </source>
</evidence>
<reference evidence="6" key="1">
    <citation type="submission" date="2020-01" db="EMBL/GenBank/DDBJ databases">
        <authorList>
            <person name="Fang Y."/>
            <person name="Sun R."/>
            <person name="Nie L."/>
            <person name="He J."/>
            <person name="Hao L."/>
            <person name="Wang L."/>
            <person name="Su S."/>
            <person name="Lv E."/>
            <person name="Zhang Z."/>
            <person name="Xie R."/>
            <person name="Liu H."/>
        </authorList>
    </citation>
    <scope>NUCLEOTIDE SEQUENCE [LARGE SCALE GENOMIC DNA]</scope>
    <source>
        <strain evidence="6">XCT-53</strain>
    </source>
</reference>
<dbReference type="SUPFAM" id="SSF53822">
    <property type="entry name" value="Periplasmic binding protein-like I"/>
    <property type="match status" value="1"/>
</dbReference>
<protein>
    <submittedName>
        <fullName evidence="5">ABC transporter substrate-binding protein</fullName>
    </submittedName>
</protein>
<dbReference type="Gene3D" id="3.40.50.2300">
    <property type="match status" value="2"/>
</dbReference>
<evidence type="ECO:0000256" key="3">
    <source>
        <dbReference type="ARBA" id="ARBA00022970"/>
    </source>
</evidence>
<dbReference type="Proteomes" id="UP000586722">
    <property type="component" value="Unassembled WGS sequence"/>
</dbReference>
<keyword evidence="6" id="KW-1185">Reference proteome</keyword>
<proteinExistence type="inferred from homology"/>
<dbReference type="Pfam" id="PF13458">
    <property type="entry name" value="Peripla_BP_6"/>
    <property type="match status" value="1"/>
</dbReference>
<evidence type="ECO:0000256" key="1">
    <source>
        <dbReference type="ARBA" id="ARBA00010062"/>
    </source>
</evidence>
<keyword evidence="3" id="KW-0813">Transport</keyword>
<name>A0A7X5JA24_9HYPH</name>
<accession>A0A7X5JA24</accession>